<dbReference type="EMBL" id="JAFNEN010001510">
    <property type="protein sequence ID" value="KAG8173739.1"/>
    <property type="molecule type" value="Genomic_DNA"/>
</dbReference>
<accession>A0AAV6TQB9</accession>
<keyword evidence="2" id="KW-1185">Reference proteome</keyword>
<comment type="caution">
    <text evidence="1">The sequence shown here is derived from an EMBL/GenBank/DDBJ whole genome shotgun (WGS) entry which is preliminary data.</text>
</comment>
<name>A0AAV6TQB9_9ARAC</name>
<evidence type="ECO:0000313" key="1">
    <source>
        <dbReference type="EMBL" id="KAG8173739.1"/>
    </source>
</evidence>
<protein>
    <recommendedName>
        <fullName evidence="3">SH3 domain-containing protein</fullName>
    </recommendedName>
</protein>
<organism evidence="1 2">
    <name type="scientific">Oedothorax gibbosus</name>
    <dbReference type="NCBI Taxonomy" id="931172"/>
    <lineage>
        <taxon>Eukaryota</taxon>
        <taxon>Metazoa</taxon>
        <taxon>Ecdysozoa</taxon>
        <taxon>Arthropoda</taxon>
        <taxon>Chelicerata</taxon>
        <taxon>Arachnida</taxon>
        <taxon>Araneae</taxon>
        <taxon>Araneomorphae</taxon>
        <taxon>Entelegynae</taxon>
        <taxon>Araneoidea</taxon>
        <taxon>Linyphiidae</taxon>
        <taxon>Erigoninae</taxon>
        <taxon>Oedothorax</taxon>
    </lineage>
</organism>
<proteinExistence type="predicted"/>
<dbReference type="AlphaFoldDB" id="A0AAV6TQB9"/>
<evidence type="ECO:0008006" key="3">
    <source>
        <dbReference type="Google" id="ProtNLM"/>
    </source>
</evidence>
<reference evidence="1 2" key="1">
    <citation type="journal article" date="2022" name="Nat. Ecol. Evol.">
        <title>A masculinizing supergene underlies an exaggerated male reproductive morph in a spider.</title>
        <authorList>
            <person name="Hendrickx F."/>
            <person name="De Corte Z."/>
            <person name="Sonet G."/>
            <person name="Van Belleghem S.M."/>
            <person name="Kostlbacher S."/>
            <person name="Vangestel C."/>
        </authorList>
    </citation>
    <scope>NUCLEOTIDE SEQUENCE [LARGE SCALE GENOMIC DNA]</scope>
    <source>
        <strain evidence="1">W744_W776</strain>
    </source>
</reference>
<evidence type="ECO:0000313" key="2">
    <source>
        <dbReference type="Proteomes" id="UP000827092"/>
    </source>
</evidence>
<gene>
    <name evidence="1" type="ORF">JTE90_023229</name>
</gene>
<sequence length="122" mass="13471">MVTQMLVADCHCRQDLKIHPCGRICVTIGKGRSWAVSVDDIRQATLSDATLGQEDPISFTGISPAEIMLGRQIRCRLDLVHSPSPNSNALEAPHKSFQNGEEVYIRNYASGERWVPGVIKNP</sequence>
<dbReference type="Proteomes" id="UP000827092">
    <property type="component" value="Unassembled WGS sequence"/>
</dbReference>